<dbReference type="STRING" id="1392877.SAMN05216221_3950"/>
<gene>
    <name evidence="1" type="ORF">SAMN05216221_3950</name>
</gene>
<evidence type="ECO:0000313" key="2">
    <source>
        <dbReference type="Proteomes" id="UP000243359"/>
    </source>
</evidence>
<accession>A0A1H1YV66</accession>
<dbReference type="InterPro" id="IPR038444">
    <property type="entry name" value="DUF465_sf"/>
</dbReference>
<keyword evidence="2" id="KW-1185">Reference proteome</keyword>
<proteinExistence type="predicted"/>
<dbReference type="RefSeq" id="WP_090351555.1">
    <property type="nucleotide sequence ID" value="NZ_LT629751.1"/>
</dbReference>
<dbReference type="Proteomes" id="UP000243359">
    <property type="component" value="Chromosome I"/>
</dbReference>
<dbReference type="Pfam" id="PF04325">
    <property type="entry name" value="DUF465"/>
    <property type="match status" value="1"/>
</dbReference>
<dbReference type="AlphaFoldDB" id="A0A1H1YV66"/>
<name>A0A1H1YV66_9PSED</name>
<sequence>MPHARHPLHREFPEHQEQLRTLLASDSHFGQLAERYEALDKRIYAVEDGREPLDDTALQTLKNQRVTLTEQIAERLRQARNGG</sequence>
<reference evidence="2" key="1">
    <citation type="submission" date="2016-10" db="EMBL/GenBank/DDBJ databases">
        <authorList>
            <person name="Varghese N."/>
            <person name="Submissions S."/>
        </authorList>
    </citation>
    <scope>NUCLEOTIDE SEQUENCE [LARGE SCALE GENOMIC DNA]</scope>
    <source>
        <strain evidence="2">KCTC 32247</strain>
    </source>
</reference>
<evidence type="ECO:0000313" key="1">
    <source>
        <dbReference type="EMBL" id="SDT25300.1"/>
    </source>
</evidence>
<dbReference type="OrthoDB" id="1263265at2"/>
<organism evidence="1 2">
    <name type="scientific">Pseudomonas oryzae</name>
    <dbReference type="NCBI Taxonomy" id="1392877"/>
    <lineage>
        <taxon>Bacteria</taxon>
        <taxon>Pseudomonadati</taxon>
        <taxon>Pseudomonadota</taxon>
        <taxon>Gammaproteobacteria</taxon>
        <taxon>Pseudomonadales</taxon>
        <taxon>Pseudomonadaceae</taxon>
        <taxon>Pseudomonas</taxon>
    </lineage>
</organism>
<dbReference type="InterPro" id="IPR007420">
    <property type="entry name" value="DUF465"/>
</dbReference>
<protein>
    <recommendedName>
        <fullName evidence="3">GTP-binding protein</fullName>
    </recommendedName>
</protein>
<dbReference type="Gene3D" id="6.10.280.50">
    <property type="match status" value="1"/>
</dbReference>
<dbReference type="EMBL" id="LT629751">
    <property type="protein sequence ID" value="SDT25300.1"/>
    <property type="molecule type" value="Genomic_DNA"/>
</dbReference>
<evidence type="ECO:0008006" key="3">
    <source>
        <dbReference type="Google" id="ProtNLM"/>
    </source>
</evidence>